<protein>
    <recommendedName>
        <fullName evidence="6">Ribosome biogenesis protein WDR12 homolog</fullName>
    </recommendedName>
</protein>
<dbReference type="PRINTS" id="PR00320">
    <property type="entry name" value="GPROTEINBRPT"/>
</dbReference>
<comment type="function">
    <text evidence="6">Required for maturation of ribosomal RNAs and formation of the large ribosomal subunit.</text>
</comment>
<evidence type="ECO:0000259" key="9">
    <source>
        <dbReference type="Pfam" id="PF08154"/>
    </source>
</evidence>
<reference evidence="10" key="1">
    <citation type="submission" date="2022-08" db="EMBL/GenBank/DDBJ databases">
        <title>Novel sulfate-reducing endosymbionts in the free-living metamonad Anaeramoeba.</title>
        <authorList>
            <person name="Jerlstrom-Hultqvist J."/>
            <person name="Cepicka I."/>
            <person name="Gallot-Lavallee L."/>
            <person name="Salas-Leiva D."/>
            <person name="Curtis B.A."/>
            <person name="Zahonova K."/>
            <person name="Pipaliya S."/>
            <person name="Dacks J."/>
            <person name="Roger A.J."/>
        </authorList>
    </citation>
    <scope>NUCLEOTIDE SEQUENCE</scope>
    <source>
        <strain evidence="10">Schooner1</strain>
    </source>
</reference>
<keyword evidence="5 6" id="KW-0539">Nucleus</keyword>
<gene>
    <name evidence="10" type="ORF">M0813_00828</name>
</gene>
<dbReference type="SUPFAM" id="SSF50978">
    <property type="entry name" value="WD40 repeat-like"/>
    <property type="match status" value="1"/>
</dbReference>
<feature type="domain" description="NLE" evidence="9">
    <location>
        <begin position="14"/>
        <end position="77"/>
    </location>
</feature>
<evidence type="ECO:0000256" key="3">
    <source>
        <dbReference type="ARBA" id="ARBA00022574"/>
    </source>
</evidence>
<dbReference type="SMART" id="SM00320">
    <property type="entry name" value="WD40"/>
    <property type="match status" value="7"/>
</dbReference>
<dbReference type="PROSITE" id="PS50082">
    <property type="entry name" value="WD_REPEATS_2"/>
    <property type="match status" value="3"/>
</dbReference>
<dbReference type="InterPro" id="IPR020472">
    <property type="entry name" value="WD40_PAC1"/>
</dbReference>
<dbReference type="InterPro" id="IPR001680">
    <property type="entry name" value="WD40_rpt"/>
</dbReference>
<dbReference type="PANTHER" id="PTHR19855:SF11">
    <property type="entry name" value="RIBOSOME BIOGENESIS PROTEIN WDR12"/>
    <property type="match status" value="1"/>
</dbReference>
<dbReference type="Pfam" id="PF08154">
    <property type="entry name" value="NLE"/>
    <property type="match status" value="1"/>
</dbReference>
<dbReference type="CDD" id="cd00200">
    <property type="entry name" value="WD40"/>
    <property type="match status" value="1"/>
</dbReference>
<evidence type="ECO:0000256" key="5">
    <source>
        <dbReference type="ARBA" id="ARBA00023242"/>
    </source>
</evidence>
<dbReference type="PROSITE" id="PS50294">
    <property type="entry name" value="WD_REPEATS_REGION"/>
    <property type="match status" value="3"/>
</dbReference>
<feature type="repeat" description="WD" evidence="7">
    <location>
        <begin position="157"/>
        <end position="200"/>
    </location>
</feature>
<dbReference type="InterPro" id="IPR036322">
    <property type="entry name" value="WD40_repeat_dom_sf"/>
</dbReference>
<comment type="subcellular location">
    <subcellularLocation>
        <location evidence="6">Nucleus</location>
        <location evidence="6">Nucleolus</location>
    </subcellularLocation>
    <subcellularLocation>
        <location evidence="6">Nucleus</location>
        <location evidence="6">Nucleoplasm</location>
    </subcellularLocation>
</comment>
<comment type="caution">
    <text evidence="10">The sequence shown here is derived from an EMBL/GenBank/DDBJ whole genome shotgun (WGS) entry which is preliminary data.</text>
</comment>
<dbReference type="EMBL" id="JAOAOG010000304">
    <property type="protein sequence ID" value="KAJ6231013.1"/>
    <property type="molecule type" value="Genomic_DNA"/>
</dbReference>
<keyword evidence="1 6" id="KW-0690">Ribosome biogenesis</keyword>
<proteinExistence type="inferred from homology"/>
<feature type="coiled-coil region" evidence="8">
    <location>
        <begin position="243"/>
        <end position="271"/>
    </location>
</feature>
<feature type="repeat" description="WD" evidence="7">
    <location>
        <begin position="384"/>
        <end position="426"/>
    </location>
</feature>
<dbReference type="InterPro" id="IPR015943">
    <property type="entry name" value="WD40/YVTN_repeat-like_dom_sf"/>
</dbReference>
<comment type="similarity">
    <text evidence="6">Belongs to the WD repeat WDR12/YTM1 family.</text>
</comment>
<evidence type="ECO:0000256" key="7">
    <source>
        <dbReference type="PROSITE-ProRule" id="PRU00221"/>
    </source>
</evidence>
<keyword evidence="3 7" id="KW-0853">WD repeat</keyword>
<evidence type="ECO:0000313" key="11">
    <source>
        <dbReference type="Proteomes" id="UP001150062"/>
    </source>
</evidence>
<keyword evidence="2 6" id="KW-0698">rRNA processing</keyword>
<dbReference type="InterPro" id="IPR028599">
    <property type="entry name" value="WDR12/Ytm1"/>
</dbReference>
<keyword evidence="11" id="KW-1185">Reference proteome</keyword>
<organism evidence="10 11">
    <name type="scientific">Anaeramoeba flamelloides</name>
    <dbReference type="NCBI Taxonomy" id="1746091"/>
    <lineage>
        <taxon>Eukaryota</taxon>
        <taxon>Metamonada</taxon>
        <taxon>Anaeramoebidae</taxon>
        <taxon>Anaeramoeba</taxon>
    </lineage>
</organism>
<keyword evidence="4" id="KW-0677">Repeat</keyword>
<name>A0ABQ8XED8_9EUKA</name>
<dbReference type="HAMAP" id="MF_03029">
    <property type="entry name" value="WDR12"/>
    <property type="match status" value="1"/>
</dbReference>
<evidence type="ECO:0000256" key="1">
    <source>
        <dbReference type="ARBA" id="ARBA00022517"/>
    </source>
</evidence>
<evidence type="ECO:0000256" key="8">
    <source>
        <dbReference type="SAM" id="Coils"/>
    </source>
</evidence>
<evidence type="ECO:0000313" key="10">
    <source>
        <dbReference type="EMBL" id="KAJ6231013.1"/>
    </source>
</evidence>
<accession>A0ABQ8XED8</accession>
<dbReference type="Pfam" id="PF00400">
    <property type="entry name" value="WD40"/>
    <property type="match status" value="6"/>
</dbReference>
<evidence type="ECO:0000256" key="4">
    <source>
        <dbReference type="ARBA" id="ARBA00022737"/>
    </source>
</evidence>
<dbReference type="PANTHER" id="PTHR19855">
    <property type="entry name" value="WD40 REPEAT PROTEIN 12, 37"/>
    <property type="match status" value="1"/>
</dbReference>
<sequence length="462" mass="53452">MNIEETENNSSETVQVIFKTNLPPKYQVPETPIDLPLNLSRFGLSEIITHLLGLEETKIFEFLLQNEFLRSSLGEMLLKLELTGEKIIELEYTNSLSAPEPLGQYNHDDWVSSVHCIKRKMRNTKNSKEANFFVTGCYDSFVRIWDIADQATPKIVIKGHSNAVKSVKWAKKDCNEYVLSGGMDQRIILWKIDHNLKMYSLVKEFHGHVSSIESISVSPNEKYFSSSSYDGSVLIWDLDSVIAKEKEREKEKEKEKEIEISKEDNEKKTKRKRVLNKFETESTIVPPRGQLKGHKQRVTCLKWKEQEFIYTSSTDHCLRKFDIEKGLAVWEQRTPNSILSFELGENSNKNYIISAHTDSAIRVWDERVSPKEQENNGLSRLSSIKAHKNWVTSISWRPKSQYHFASCGYDHTVKIWDFRSQTPSTMITKNKHTDKVLMIDWNDPNTLLSASADKKVKINKII</sequence>
<evidence type="ECO:0000256" key="2">
    <source>
        <dbReference type="ARBA" id="ARBA00022552"/>
    </source>
</evidence>
<feature type="repeat" description="WD" evidence="7">
    <location>
        <begin position="205"/>
        <end position="240"/>
    </location>
</feature>
<keyword evidence="8" id="KW-0175">Coiled coil</keyword>
<dbReference type="Gene3D" id="2.130.10.10">
    <property type="entry name" value="YVTN repeat-like/Quinoprotein amine dehydrogenase"/>
    <property type="match status" value="1"/>
</dbReference>
<evidence type="ECO:0000256" key="6">
    <source>
        <dbReference type="HAMAP-Rule" id="MF_03029"/>
    </source>
</evidence>
<dbReference type="Proteomes" id="UP001150062">
    <property type="component" value="Unassembled WGS sequence"/>
</dbReference>
<dbReference type="InterPro" id="IPR012972">
    <property type="entry name" value="NLE"/>
</dbReference>